<evidence type="ECO:0000313" key="1">
    <source>
        <dbReference type="EMBL" id="CBH97211.1"/>
    </source>
</evidence>
<dbReference type="EMBL" id="CABM01000042">
    <property type="protein sequence ID" value="CBH97211.1"/>
    <property type="molecule type" value="Genomic_DNA"/>
</dbReference>
<reference evidence="1" key="1">
    <citation type="submission" date="2009-10" db="EMBL/GenBank/DDBJ databases">
        <title>Diversity of trophic interactions inside an arsenic-rich microbial ecosystem.</title>
        <authorList>
            <person name="Bertin P.N."/>
            <person name="Heinrich-Salmeron A."/>
            <person name="Pelletier E."/>
            <person name="Goulhen-Chollet F."/>
            <person name="Arsene-Ploetze F."/>
            <person name="Gallien S."/>
            <person name="Calteau A."/>
            <person name="Vallenet D."/>
            <person name="Casiot C."/>
            <person name="Chane-Woon-Ming B."/>
            <person name="Giloteaux L."/>
            <person name="Barakat M."/>
            <person name="Bonnefoy V."/>
            <person name="Bruneel O."/>
            <person name="Chandler M."/>
            <person name="Cleiss J."/>
            <person name="Duran R."/>
            <person name="Elbaz-Poulichet F."/>
            <person name="Fonknechten N."/>
            <person name="Lauga B."/>
            <person name="Mornico D."/>
            <person name="Ortet P."/>
            <person name="Schaeffer C."/>
            <person name="Siguier P."/>
            <person name="Alexander Thil Smith A."/>
            <person name="Van Dorsselaer A."/>
            <person name="Weissenbach J."/>
            <person name="Medigue C."/>
            <person name="Le Paslier D."/>
        </authorList>
    </citation>
    <scope>NUCLEOTIDE SEQUENCE</scope>
</reference>
<gene>
    <name evidence="1" type="ORF">CARN2_2683</name>
</gene>
<organism evidence="1">
    <name type="scientific">mine drainage metagenome</name>
    <dbReference type="NCBI Taxonomy" id="410659"/>
    <lineage>
        <taxon>unclassified sequences</taxon>
        <taxon>metagenomes</taxon>
        <taxon>ecological metagenomes</taxon>
    </lineage>
</organism>
<protein>
    <submittedName>
        <fullName evidence="1">Uncharacterized protein</fullName>
    </submittedName>
</protein>
<dbReference type="AlphaFoldDB" id="E6PQK6"/>
<proteinExistence type="predicted"/>
<comment type="caution">
    <text evidence="1">The sequence shown here is derived from an EMBL/GenBank/DDBJ whole genome shotgun (WGS) entry which is preliminary data.</text>
</comment>
<sequence length="37" mass="4033">MSSGRGPGVPTTWFLSGADTDEVHWFSVAIEGQHPFE</sequence>
<accession>E6PQK6</accession>
<name>E6PQK6_9ZZZZ</name>